<dbReference type="AlphaFoldDB" id="A0A6I0T443"/>
<dbReference type="Proteomes" id="UP000436858">
    <property type="component" value="Unassembled WGS sequence"/>
</dbReference>
<feature type="domain" description="DUF4099" evidence="1">
    <location>
        <begin position="9"/>
        <end position="88"/>
    </location>
</feature>
<accession>A0A6I0T443</accession>
<sequence>MNQNDNRIFRKEDLDWKTLETIGIHKEELEKSGDMELLLQGEETETVPLKIRTSALRLTMDATLRITVGTDGKPVMEINGISPEVESEAGG</sequence>
<evidence type="ECO:0000313" key="2">
    <source>
        <dbReference type="EMBL" id="KAB4475334.1"/>
    </source>
</evidence>
<comment type="caution">
    <text evidence="2">The sequence shown here is derived from an EMBL/GenBank/DDBJ whole genome shotgun (WGS) entry which is preliminary data.</text>
</comment>
<evidence type="ECO:0000313" key="3">
    <source>
        <dbReference type="Proteomes" id="UP000436858"/>
    </source>
</evidence>
<evidence type="ECO:0000259" key="1">
    <source>
        <dbReference type="Pfam" id="PF13351"/>
    </source>
</evidence>
<gene>
    <name evidence="2" type="ORF">GAN91_22060</name>
</gene>
<protein>
    <submittedName>
        <fullName evidence="2">DUF4099 domain-containing protein</fullName>
    </submittedName>
</protein>
<name>A0A6I0T443_BACT4</name>
<proteinExistence type="predicted"/>
<dbReference type="Pfam" id="PF13351">
    <property type="entry name" value="DUF4099"/>
    <property type="match status" value="1"/>
</dbReference>
<reference evidence="2 3" key="1">
    <citation type="journal article" date="2019" name="Nat. Med.">
        <title>A library of human gut bacterial isolates paired with longitudinal multiomics data enables mechanistic microbiome research.</title>
        <authorList>
            <person name="Poyet M."/>
            <person name="Groussin M."/>
            <person name="Gibbons S.M."/>
            <person name="Avila-Pacheco J."/>
            <person name="Jiang X."/>
            <person name="Kearney S.M."/>
            <person name="Perrotta A.R."/>
            <person name="Berdy B."/>
            <person name="Zhao S."/>
            <person name="Lieberman T.D."/>
            <person name="Swanson P.K."/>
            <person name="Smith M."/>
            <person name="Roesemann S."/>
            <person name="Alexander J.E."/>
            <person name="Rich S.A."/>
            <person name="Livny J."/>
            <person name="Vlamakis H."/>
            <person name="Clish C."/>
            <person name="Bullock K."/>
            <person name="Deik A."/>
            <person name="Scott J."/>
            <person name="Pierce K.A."/>
            <person name="Xavier R.J."/>
            <person name="Alm E.J."/>
        </authorList>
    </citation>
    <scope>NUCLEOTIDE SEQUENCE [LARGE SCALE GENOMIC DNA]</scope>
    <source>
        <strain evidence="2 3">BIOML-A162</strain>
    </source>
</reference>
<dbReference type="EMBL" id="WCRY01000027">
    <property type="protein sequence ID" value="KAB4475334.1"/>
    <property type="molecule type" value="Genomic_DNA"/>
</dbReference>
<organism evidence="2 3">
    <name type="scientific">Bacteroides thetaiotaomicron</name>
    <dbReference type="NCBI Taxonomy" id="818"/>
    <lineage>
        <taxon>Bacteria</taxon>
        <taxon>Pseudomonadati</taxon>
        <taxon>Bacteroidota</taxon>
        <taxon>Bacteroidia</taxon>
        <taxon>Bacteroidales</taxon>
        <taxon>Bacteroidaceae</taxon>
        <taxon>Bacteroides</taxon>
    </lineage>
</organism>
<dbReference type="InterPro" id="IPR025343">
    <property type="entry name" value="DUF4099"/>
</dbReference>